<dbReference type="InterPro" id="IPR013689">
    <property type="entry name" value="RNA_helicase_ATP-dep_HrpB_C"/>
</dbReference>
<dbReference type="GO" id="GO:0005524">
    <property type="term" value="F:ATP binding"/>
    <property type="evidence" value="ECO:0007669"/>
    <property type="project" value="UniProtKB-KW"/>
</dbReference>
<dbReference type="GO" id="GO:0003724">
    <property type="term" value="F:RNA helicase activity"/>
    <property type="evidence" value="ECO:0007669"/>
    <property type="project" value="UniProtKB-EC"/>
</dbReference>
<sequence length="1036" mass="105660">MGQDGRVLIADDALPDLPIRPVLPRVRAALSGAGSAVLVAPPGTGKTTLVPLALEGRVVVAEPRRLAARAAARRMATLLGEKPGGRVGYTVRGDRQVSRSTRVEVVTTGVLVRRLQRDPELAGTSVVILDECHERHLDTDLALAFLVEVRATLRPDLGLLATSATADAGRLADVLGAAPVVTASARVYPVEEIWTPPPGPITPPLGLRVDPRLLDHVAATTRRALAEGEGDVLVFLPGAREIDAVAGRLAGLRADVIPLHGRQPGAVQDAALRPGPGRRVVLATAVAESSLTVPGVRAVVDAGLSRVPRMDHARGLGALATVPVSRAAAVQRAGRAGREAPGRVYRCWTQAQHDRLPPQPEPEIAAADLTGFALDLALWGHPDGSGLSLPDQPPPGALQSAVATLRDLGAVDETGRVTARGRALADAGLHPRLARALLDGAPTVGARRAAEIVALLDDDRSAADDLTTAWRRARSSRDPAWRTEVGRLTAALQRNPTDESLPDVTDAAAAPDLPEFPVAPQSAAASVPPGIADDASRSNGGTPAFPADPQRSPACTTPPTNGTSSTGSDDAPGSNAGARRGDEGGANADTPGTGAGHADGSGAGVSGDGEGRAEAGNAGTDGSGAGPGGTSTGAGDRGGADADNVGGGSAGGAGGGRAGEGGVGRAGAGNAGAGAAGAGAAGAGNRGAGAAGSAGAGGGVTGGRADERHRGLTDDLAAGLVVGLAFPERVARVREAGGRSYLMAGGTAAELGAGSGLAGVQWLAIASADRAAGARTARIRAAVPLDEATAVEAAKTLLADATEIGWVDGDVVARTVRRLGAITLVERRLADPDPGLVRAALLDGLRRDGLGLLTWSRGATELRERLAFAHAALGDPWPDVSDEALLARAGEWLEFGAARRRADLGRVDVAASLRRLLPWSVAGRLDEVAPERLPVPSGSRVRVDYADATSPVLAVKVQEAFGWRDAPRLAEGRVPVLLHLLSPAGRPVAVTRDLASFWRQGYPQVRAELRGRYPRHPWPEDPTTAEPTRRTNPRSR</sequence>
<dbReference type="Proteomes" id="UP000542742">
    <property type="component" value="Unassembled WGS sequence"/>
</dbReference>
<dbReference type="PANTHER" id="PTHR43519">
    <property type="entry name" value="ATP-DEPENDENT RNA HELICASE HRPB"/>
    <property type="match status" value="1"/>
</dbReference>
<dbReference type="PROSITE" id="PS51192">
    <property type="entry name" value="HELICASE_ATP_BIND_1"/>
    <property type="match status" value="1"/>
</dbReference>
<accession>A0A7W7G767</accession>
<reference evidence="8 9" key="1">
    <citation type="submission" date="2020-08" db="EMBL/GenBank/DDBJ databases">
        <title>Sequencing the genomes of 1000 actinobacteria strains.</title>
        <authorList>
            <person name="Klenk H.-P."/>
        </authorList>
    </citation>
    <scope>NUCLEOTIDE SEQUENCE [LARGE SCALE GENOMIC DNA]</scope>
    <source>
        <strain evidence="8 9">DSM 45518</strain>
    </source>
</reference>
<dbReference type="Pfam" id="PF00271">
    <property type="entry name" value="Helicase_C"/>
    <property type="match status" value="1"/>
</dbReference>
<evidence type="ECO:0000259" key="6">
    <source>
        <dbReference type="PROSITE" id="PS51192"/>
    </source>
</evidence>
<dbReference type="InterPro" id="IPR014001">
    <property type="entry name" value="Helicase_ATP-bd"/>
</dbReference>
<dbReference type="EMBL" id="JACHMF010000001">
    <property type="protein sequence ID" value="MBB4698170.1"/>
    <property type="molecule type" value="Genomic_DNA"/>
</dbReference>
<feature type="compositionally biased region" description="Gly residues" evidence="5">
    <location>
        <begin position="645"/>
        <end position="702"/>
    </location>
</feature>
<dbReference type="Gene3D" id="1.20.120.1080">
    <property type="match status" value="1"/>
</dbReference>
<dbReference type="SMART" id="SM00847">
    <property type="entry name" value="HA2"/>
    <property type="match status" value="1"/>
</dbReference>
<keyword evidence="2 8" id="KW-0378">Hydrolase</keyword>
<dbReference type="GO" id="GO:0003676">
    <property type="term" value="F:nucleic acid binding"/>
    <property type="evidence" value="ECO:0007669"/>
    <property type="project" value="InterPro"/>
</dbReference>
<feature type="compositionally biased region" description="Gly residues" evidence="5">
    <location>
        <begin position="593"/>
        <end position="608"/>
    </location>
</feature>
<evidence type="ECO:0000256" key="1">
    <source>
        <dbReference type="ARBA" id="ARBA00022741"/>
    </source>
</evidence>
<dbReference type="CDD" id="cd17990">
    <property type="entry name" value="DEXHc_HrpB"/>
    <property type="match status" value="1"/>
</dbReference>
<evidence type="ECO:0000256" key="5">
    <source>
        <dbReference type="SAM" id="MobiDB-lite"/>
    </source>
</evidence>
<evidence type="ECO:0000313" key="9">
    <source>
        <dbReference type="Proteomes" id="UP000542742"/>
    </source>
</evidence>
<dbReference type="GO" id="GO:0016787">
    <property type="term" value="F:hydrolase activity"/>
    <property type="evidence" value="ECO:0007669"/>
    <property type="project" value="UniProtKB-KW"/>
</dbReference>
<evidence type="ECO:0000256" key="4">
    <source>
        <dbReference type="ARBA" id="ARBA00022840"/>
    </source>
</evidence>
<dbReference type="EC" id="3.6.4.13" evidence="8"/>
<feature type="domain" description="Helicase C-terminal" evidence="7">
    <location>
        <begin position="212"/>
        <end position="380"/>
    </location>
</feature>
<dbReference type="Pfam" id="PF00270">
    <property type="entry name" value="DEAD"/>
    <property type="match status" value="1"/>
</dbReference>
<feature type="region of interest" description="Disordered" evidence="5">
    <location>
        <begin position="1010"/>
        <end position="1036"/>
    </location>
</feature>
<dbReference type="SMART" id="SM00487">
    <property type="entry name" value="DEXDc"/>
    <property type="match status" value="1"/>
</dbReference>
<evidence type="ECO:0000256" key="3">
    <source>
        <dbReference type="ARBA" id="ARBA00022806"/>
    </source>
</evidence>
<name>A0A7W7G767_9ACTN</name>
<evidence type="ECO:0000259" key="7">
    <source>
        <dbReference type="PROSITE" id="PS51194"/>
    </source>
</evidence>
<dbReference type="InterPro" id="IPR001650">
    <property type="entry name" value="Helicase_C-like"/>
</dbReference>
<dbReference type="PANTHER" id="PTHR43519:SF1">
    <property type="entry name" value="ATP-DEPENDENT RNA HELICASE HRPB"/>
    <property type="match status" value="1"/>
</dbReference>
<dbReference type="AlphaFoldDB" id="A0A7W7G767"/>
<keyword evidence="1" id="KW-0547">Nucleotide-binding</keyword>
<dbReference type="InterPro" id="IPR049614">
    <property type="entry name" value="HrpB_DEXH"/>
</dbReference>
<dbReference type="InterPro" id="IPR027417">
    <property type="entry name" value="P-loop_NTPase"/>
</dbReference>
<feature type="compositionally biased region" description="Low complexity" evidence="5">
    <location>
        <begin position="519"/>
        <end position="529"/>
    </location>
</feature>
<dbReference type="InterPro" id="IPR011545">
    <property type="entry name" value="DEAD/DEAH_box_helicase_dom"/>
</dbReference>
<protein>
    <submittedName>
        <fullName evidence="8">ATP-dependent helicase HrpB</fullName>
        <ecNumber evidence="8">3.6.4.13</ecNumber>
    </submittedName>
</protein>
<gene>
    <name evidence="8" type="ORF">BKA14_008318</name>
</gene>
<dbReference type="CDD" id="cd18791">
    <property type="entry name" value="SF2_C_RHA"/>
    <property type="match status" value="1"/>
</dbReference>
<feature type="compositionally biased region" description="Low complexity" evidence="5">
    <location>
        <begin position="557"/>
        <end position="568"/>
    </location>
</feature>
<dbReference type="PROSITE" id="PS51194">
    <property type="entry name" value="HELICASE_CTER"/>
    <property type="match status" value="1"/>
</dbReference>
<evidence type="ECO:0000313" key="8">
    <source>
        <dbReference type="EMBL" id="MBB4698170.1"/>
    </source>
</evidence>
<proteinExistence type="predicted"/>
<organism evidence="8 9">
    <name type="scientific">Paractinoplanes abujensis</name>
    <dbReference type="NCBI Taxonomy" id="882441"/>
    <lineage>
        <taxon>Bacteria</taxon>
        <taxon>Bacillati</taxon>
        <taxon>Actinomycetota</taxon>
        <taxon>Actinomycetes</taxon>
        <taxon>Micromonosporales</taxon>
        <taxon>Micromonosporaceae</taxon>
        <taxon>Paractinoplanes</taxon>
    </lineage>
</organism>
<feature type="region of interest" description="Disordered" evidence="5">
    <location>
        <begin position="519"/>
        <end position="707"/>
    </location>
</feature>
<evidence type="ECO:0000256" key="2">
    <source>
        <dbReference type="ARBA" id="ARBA00022801"/>
    </source>
</evidence>
<feature type="domain" description="Helicase ATP-binding" evidence="6">
    <location>
        <begin position="27"/>
        <end position="184"/>
    </location>
</feature>
<feature type="compositionally biased region" description="Gly residues" evidence="5">
    <location>
        <begin position="619"/>
        <end position="637"/>
    </location>
</feature>
<dbReference type="Pfam" id="PF08482">
    <property type="entry name" value="HrpB_C"/>
    <property type="match status" value="1"/>
</dbReference>
<keyword evidence="4" id="KW-0067">ATP-binding</keyword>
<keyword evidence="3 8" id="KW-0347">Helicase</keyword>
<dbReference type="InterPro" id="IPR007502">
    <property type="entry name" value="Helicase-assoc_dom"/>
</dbReference>
<comment type="caution">
    <text evidence="8">The sequence shown here is derived from an EMBL/GenBank/DDBJ whole genome shotgun (WGS) entry which is preliminary data.</text>
</comment>
<dbReference type="Gene3D" id="3.40.50.300">
    <property type="entry name" value="P-loop containing nucleotide triphosphate hydrolases"/>
    <property type="match status" value="2"/>
</dbReference>
<dbReference type="SMART" id="SM00490">
    <property type="entry name" value="HELICc"/>
    <property type="match status" value="1"/>
</dbReference>
<dbReference type="SUPFAM" id="SSF52540">
    <property type="entry name" value="P-loop containing nucleoside triphosphate hydrolases"/>
    <property type="match status" value="1"/>
</dbReference>
<keyword evidence="9" id="KW-1185">Reference proteome</keyword>